<proteinExistence type="predicted"/>
<comment type="caution">
    <text evidence="4">The sequence shown here is derived from an EMBL/GenBank/DDBJ whole genome shotgun (WGS) entry which is preliminary data.</text>
</comment>
<evidence type="ECO:0000256" key="2">
    <source>
        <dbReference type="SAM" id="SignalP"/>
    </source>
</evidence>
<reference evidence="5" key="1">
    <citation type="journal article" date="2019" name="Int. J. Syst. Evol. Microbiol.">
        <title>The Global Catalogue of Microorganisms (GCM) 10K type strain sequencing project: providing services to taxonomists for standard genome sequencing and annotation.</title>
        <authorList>
            <consortium name="The Broad Institute Genomics Platform"/>
            <consortium name="The Broad Institute Genome Sequencing Center for Infectious Disease"/>
            <person name="Wu L."/>
            <person name="Ma J."/>
        </authorList>
    </citation>
    <scope>NUCLEOTIDE SEQUENCE [LARGE SCALE GENOMIC DNA]</scope>
    <source>
        <strain evidence="5">ZS-22-S1</strain>
    </source>
</reference>
<organism evidence="4 5">
    <name type="scientific">Actinophytocola glycyrrhizae</name>
    <dbReference type="NCBI Taxonomy" id="2044873"/>
    <lineage>
        <taxon>Bacteria</taxon>
        <taxon>Bacillati</taxon>
        <taxon>Actinomycetota</taxon>
        <taxon>Actinomycetes</taxon>
        <taxon>Pseudonocardiales</taxon>
        <taxon>Pseudonocardiaceae</taxon>
    </lineage>
</organism>
<feature type="domain" description="Solute-binding protein family 3/N-terminal" evidence="3">
    <location>
        <begin position="31"/>
        <end position="250"/>
    </location>
</feature>
<dbReference type="RefSeq" id="WP_378057022.1">
    <property type="nucleotide sequence ID" value="NZ_JBHSIS010000007.1"/>
</dbReference>
<dbReference type="Gene3D" id="3.40.190.10">
    <property type="entry name" value="Periplasmic binding protein-like II"/>
    <property type="match status" value="2"/>
</dbReference>
<name>A0ABV9S1A1_9PSEU</name>
<dbReference type="Proteomes" id="UP001595859">
    <property type="component" value="Unassembled WGS sequence"/>
</dbReference>
<dbReference type="SMART" id="SM00062">
    <property type="entry name" value="PBPb"/>
    <property type="match status" value="1"/>
</dbReference>
<dbReference type="Pfam" id="PF00497">
    <property type="entry name" value="SBP_bac_3"/>
    <property type="match status" value="1"/>
</dbReference>
<protein>
    <submittedName>
        <fullName evidence="4">Substrate-binding periplasmic protein</fullName>
    </submittedName>
</protein>
<dbReference type="EMBL" id="JBHSIS010000007">
    <property type="protein sequence ID" value="MFC4855072.1"/>
    <property type="molecule type" value="Genomic_DNA"/>
</dbReference>
<evidence type="ECO:0000313" key="4">
    <source>
        <dbReference type="EMBL" id="MFC4855072.1"/>
    </source>
</evidence>
<sequence>MRSRILAVLVSGVLAAALTACGSDSGDGGQVLRVGTLTDAPPAIFFEDGRFTGYDNELLREIAKREGFAVEFVGTEFAGLLAGVANGRFDIGSSTISSTEARKATVAFSDGYATEYTTIVTEDGARLDSAAAFKGKRLGVVQASVQDDFATNRVDGAEVVRFPDYNAGFAQLRNGTLDGWVVPRDIGTQYLEQNADAPLELGYTIESKETPSAFAVSKDNEELLDKLNKGLAAAIADGTVAKLWSRFYQDTPLPKELAQGGPGLPVRNPGA</sequence>
<keyword evidence="5" id="KW-1185">Reference proteome</keyword>
<dbReference type="CDD" id="cd13530">
    <property type="entry name" value="PBP2_peptides_like"/>
    <property type="match status" value="1"/>
</dbReference>
<gene>
    <name evidence="4" type="ORF">ACFPCV_16320</name>
</gene>
<dbReference type="PANTHER" id="PTHR35936">
    <property type="entry name" value="MEMBRANE-BOUND LYTIC MUREIN TRANSGLYCOSYLASE F"/>
    <property type="match status" value="1"/>
</dbReference>
<dbReference type="PANTHER" id="PTHR35936:SF19">
    <property type="entry name" value="AMINO-ACID-BINDING PROTEIN YXEM-RELATED"/>
    <property type="match status" value="1"/>
</dbReference>
<dbReference type="SUPFAM" id="SSF53850">
    <property type="entry name" value="Periplasmic binding protein-like II"/>
    <property type="match status" value="1"/>
</dbReference>
<dbReference type="InterPro" id="IPR001638">
    <property type="entry name" value="Solute-binding_3/MltF_N"/>
</dbReference>
<evidence type="ECO:0000259" key="3">
    <source>
        <dbReference type="SMART" id="SM00062"/>
    </source>
</evidence>
<evidence type="ECO:0000256" key="1">
    <source>
        <dbReference type="ARBA" id="ARBA00022729"/>
    </source>
</evidence>
<feature type="chain" id="PRO_5045810078" evidence="2">
    <location>
        <begin position="23"/>
        <end position="271"/>
    </location>
</feature>
<evidence type="ECO:0000313" key="5">
    <source>
        <dbReference type="Proteomes" id="UP001595859"/>
    </source>
</evidence>
<feature type="signal peptide" evidence="2">
    <location>
        <begin position="1"/>
        <end position="22"/>
    </location>
</feature>
<accession>A0ABV9S1A1</accession>
<dbReference type="PROSITE" id="PS51257">
    <property type="entry name" value="PROKAR_LIPOPROTEIN"/>
    <property type="match status" value="1"/>
</dbReference>
<keyword evidence="1 2" id="KW-0732">Signal</keyword>